<evidence type="ECO:0000313" key="2">
    <source>
        <dbReference type="EMBL" id="GFO59578.1"/>
    </source>
</evidence>
<evidence type="ECO:0000313" key="3">
    <source>
        <dbReference type="Proteomes" id="UP000556026"/>
    </source>
</evidence>
<dbReference type="Proteomes" id="UP000556026">
    <property type="component" value="Unassembled WGS sequence"/>
</dbReference>
<protein>
    <submittedName>
        <fullName evidence="2">Uncharacterized protein</fullName>
    </submittedName>
</protein>
<organism evidence="2 3">
    <name type="scientific">Geomonas silvestris</name>
    <dbReference type="NCBI Taxonomy" id="2740184"/>
    <lineage>
        <taxon>Bacteria</taxon>
        <taxon>Pseudomonadati</taxon>
        <taxon>Thermodesulfobacteriota</taxon>
        <taxon>Desulfuromonadia</taxon>
        <taxon>Geobacterales</taxon>
        <taxon>Geobacteraceae</taxon>
        <taxon>Geomonas</taxon>
    </lineage>
</organism>
<reference evidence="3" key="1">
    <citation type="submission" date="2020-06" db="EMBL/GenBank/DDBJ databases">
        <title>Draft genomic sequence of Geomonas sp. Red330.</title>
        <authorList>
            <person name="Itoh H."/>
            <person name="Zhenxing X."/>
            <person name="Ushijima N."/>
            <person name="Masuda Y."/>
            <person name="Shiratori Y."/>
            <person name="Senoo K."/>
        </authorList>
    </citation>
    <scope>NUCLEOTIDE SEQUENCE [LARGE SCALE GENOMIC DNA]</scope>
    <source>
        <strain evidence="3">Red330</strain>
    </source>
</reference>
<dbReference type="EMBL" id="BLXX01000004">
    <property type="protein sequence ID" value="GFO59578.1"/>
    <property type="molecule type" value="Genomic_DNA"/>
</dbReference>
<proteinExistence type="predicted"/>
<feature type="region of interest" description="Disordered" evidence="1">
    <location>
        <begin position="1"/>
        <end position="28"/>
    </location>
</feature>
<name>A0A6V8MHV7_9BACT</name>
<dbReference type="AlphaFoldDB" id="A0A6V8MHV7"/>
<gene>
    <name evidence="2" type="ORF">GMST_19030</name>
</gene>
<sequence length="78" mass="8536">MLKLGEEAAGNCRGRVEGQARGGRRHRWSRVLRHLPERADASAKGGSGSHLVIALPEHTFHELIDPYTAGLQRRKGGV</sequence>
<evidence type="ECO:0000256" key="1">
    <source>
        <dbReference type="SAM" id="MobiDB-lite"/>
    </source>
</evidence>
<accession>A0A6V8MHV7</accession>
<comment type="caution">
    <text evidence="2">The sequence shown here is derived from an EMBL/GenBank/DDBJ whole genome shotgun (WGS) entry which is preliminary data.</text>
</comment>
<keyword evidence="3" id="KW-1185">Reference proteome</keyword>